<organism evidence="2 3">
    <name type="scientific">Nesterenkonia sandarakina</name>
    <dbReference type="NCBI Taxonomy" id="272918"/>
    <lineage>
        <taxon>Bacteria</taxon>
        <taxon>Bacillati</taxon>
        <taxon>Actinomycetota</taxon>
        <taxon>Actinomycetes</taxon>
        <taxon>Micrococcales</taxon>
        <taxon>Micrococcaceae</taxon>
        <taxon>Nesterenkonia</taxon>
    </lineage>
</organism>
<evidence type="ECO:0000313" key="3">
    <source>
        <dbReference type="Proteomes" id="UP000238217"/>
    </source>
</evidence>
<feature type="non-terminal residue" evidence="2">
    <location>
        <position position="35"/>
    </location>
</feature>
<dbReference type="EMBL" id="PVTY01000047">
    <property type="protein sequence ID" value="PRZ11580.1"/>
    <property type="molecule type" value="Genomic_DNA"/>
</dbReference>
<evidence type="ECO:0000256" key="1">
    <source>
        <dbReference type="SAM" id="MobiDB-lite"/>
    </source>
</evidence>
<dbReference type="AlphaFoldDB" id="A0A2T0YA89"/>
<comment type="caution">
    <text evidence="2">The sequence shown here is derived from an EMBL/GenBank/DDBJ whole genome shotgun (WGS) entry which is preliminary data.</text>
</comment>
<sequence>MAPTHTITGLDARYRRTRVLAPERTTSGPQRSQYS</sequence>
<feature type="region of interest" description="Disordered" evidence="1">
    <location>
        <begin position="1"/>
        <end position="35"/>
    </location>
</feature>
<accession>A0A2T0YA89</accession>
<proteinExistence type="predicted"/>
<keyword evidence="3" id="KW-1185">Reference proteome</keyword>
<protein>
    <submittedName>
        <fullName evidence="2">Uncharacterized protein</fullName>
    </submittedName>
</protein>
<gene>
    <name evidence="2" type="ORF">BCL67_1471</name>
</gene>
<feature type="compositionally biased region" description="Polar residues" evidence="1">
    <location>
        <begin position="24"/>
        <end position="35"/>
    </location>
</feature>
<dbReference type="Proteomes" id="UP000238217">
    <property type="component" value="Unassembled WGS sequence"/>
</dbReference>
<evidence type="ECO:0000313" key="2">
    <source>
        <dbReference type="EMBL" id="PRZ11580.1"/>
    </source>
</evidence>
<name>A0A2T0YA89_9MICC</name>
<reference evidence="2 3" key="1">
    <citation type="submission" date="2018-03" db="EMBL/GenBank/DDBJ databases">
        <title>Comparative analysis of microorganisms from saline springs in Andes Mountain Range, Colombia.</title>
        <authorList>
            <person name="Rubin E."/>
        </authorList>
    </citation>
    <scope>NUCLEOTIDE SEQUENCE [LARGE SCALE GENOMIC DNA]</scope>
    <source>
        <strain evidence="2 3">CG 35</strain>
    </source>
</reference>